<comment type="caution">
    <text evidence="5">The sequence shown here is derived from an EMBL/GenBank/DDBJ whole genome shotgun (WGS) entry which is preliminary data.</text>
</comment>
<dbReference type="PANTHER" id="PTHR30265">
    <property type="entry name" value="RHO-INTERACTING TRANSCRIPTION TERMINATION FACTOR NUSG"/>
    <property type="match status" value="1"/>
</dbReference>
<dbReference type="Pfam" id="PF02357">
    <property type="entry name" value="NusG"/>
    <property type="match status" value="1"/>
</dbReference>
<evidence type="ECO:0000313" key="5">
    <source>
        <dbReference type="EMBL" id="MDT0642295.1"/>
    </source>
</evidence>
<dbReference type="Proteomes" id="UP001262889">
    <property type="component" value="Unassembled WGS sequence"/>
</dbReference>
<name>A0ABU3C893_9FLAO</name>
<dbReference type="RefSeq" id="WP_311533967.1">
    <property type="nucleotide sequence ID" value="NZ_JAVRHQ010000004.1"/>
</dbReference>
<dbReference type="SUPFAM" id="SSF82679">
    <property type="entry name" value="N-utilization substance G protein NusG, N-terminal domain"/>
    <property type="match status" value="1"/>
</dbReference>
<dbReference type="InterPro" id="IPR036735">
    <property type="entry name" value="NGN_dom_sf"/>
</dbReference>
<evidence type="ECO:0000256" key="3">
    <source>
        <dbReference type="ARBA" id="ARBA00023163"/>
    </source>
</evidence>
<evidence type="ECO:0000256" key="1">
    <source>
        <dbReference type="ARBA" id="ARBA00022814"/>
    </source>
</evidence>
<evidence type="ECO:0000259" key="4">
    <source>
        <dbReference type="Pfam" id="PF02357"/>
    </source>
</evidence>
<organism evidence="5 6">
    <name type="scientific">Autumnicola tepida</name>
    <dbReference type="NCBI Taxonomy" id="3075595"/>
    <lineage>
        <taxon>Bacteria</taxon>
        <taxon>Pseudomonadati</taxon>
        <taxon>Bacteroidota</taxon>
        <taxon>Flavobacteriia</taxon>
        <taxon>Flavobacteriales</taxon>
        <taxon>Flavobacteriaceae</taxon>
        <taxon>Autumnicola</taxon>
    </lineage>
</organism>
<dbReference type="NCBIfam" id="NF033644">
    <property type="entry name" value="antiterm_UpxY"/>
    <property type="match status" value="1"/>
</dbReference>
<gene>
    <name evidence="5" type="ORF">RM553_05555</name>
</gene>
<dbReference type="InterPro" id="IPR006645">
    <property type="entry name" value="NGN-like_dom"/>
</dbReference>
<evidence type="ECO:0000313" key="6">
    <source>
        <dbReference type="Proteomes" id="UP001262889"/>
    </source>
</evidence>
<dbReference type="Gene3D" id="3.30.70.940">
    <property type="entry name" value="NusG, N-terminal domain"/>
    <property type="match status" value="1"/>
</dbReference>
<dbReference type="CDD" id="cd09895">
    <property type="entry name" value="NGN_SP_UpxY"/>
    <property type="match status" value="1"/>
</dbReference>
<dbReference type="InterPro" id="IPR043425">
    <property type="entry name" value="NusG-like"/>
</dbReference>
<dbReference type="PANTHER" id="PTHR30265:SF4">
    <property type="entry name" value="KOW MOTIF FAMILY PROTEIN, EXPRESSED"/>
    <property type="match status" value="1"/>
</dbReference>
<proteinExistence type="predicted"/>
<keyword evidence="1" id="KW-0889">Transcription antitermination</keyword>
<keyword evidence="2" id="KW-0805">Transcription regulation</keyword>
<feature type="domain" description="NusG-like N-terminal" evidence="4">
    <location>
        <begin position="6"/>
        <end position="99"/>
    </location>
</feature>
<keyword evidence="3" id="KW-0804">Transcription</keyword>
<reference evidence="5 6" key="1">
    <citation type="submission" date="2023-09" db="EMBL/GenBank/DDBJ databases">
        <authorList>
            <person name="Rey-Velasco X."/>
        </authorList>
    </citation>
    <scope>NUCLEOTIDE SEQUENCE [LARGE SCALE GENOMIC DNA]</scope>
    <source>
        <strain evidence="5 6">F363</strain>
    </source>
</reference>
<evidence type="ECO:0000256" key="2">
    <source>
        <dbReference type="ARBA" id="ARBA00023015"/>
    </source>
</evidence>
<accession>A0ABU3C893</accession>
<dbReference type="EMBL" id="JAVRHQ010000004">
    <property type="protein sequence ID" value="MDT0642295.1"/>
    <property type="molecule type" value="Genomic_DNA"/>
</dbReference>
<keyword evidence="6" id="KW-1185">Reference proteome</keyword>
<protein>
    <submittedName>
        <fullName evidence="5">UpxY family transcription antiterminator</fullName>
    </submittedName>
</protein>
<sequence length="162" mass="18887">MLKTIMKWYVLYTRPKWELKVDKALRKLKVETYCPTHTEVRQWSDRKKKITSPLFKSYIFVRLHDKDRSVVFDAPGVVRYLFWLGKPAVVRDEEIKTLRNWLENDEVDAVKVEKYSVGDTVKISQGALKDQEANIAEIGKKKMRLFLPAIGCLVTAKISDVV</sequence>